<name>A0ACC1QYI7_9HYPO</name>
<comment type="caution">
    <text evidence="1">The sequence shown here is derived from an EMBL/GenBank/DDBJ whole genome shotgun (WGS) entry which is preliminary data.</text>
</comment>
<reference evidence="1" key="1">
    <citation type="submission" date="2022-07" db="EMBL/GenBank/DDBJ databases">
        <title>Genome Sequence of Lecanicillium saksenae.</title>
        <authorList>
            <person name="Buettner E."/>
        </authorList>
    </citation>
    <scope>NUCLEOTIDE SEQUENCE</scope>
    <source>
        <strain evidence="1">VT-O1</strain>
    </source>
</reference>
<evidence type="ECO:0000313" key="1">
    <source>
        <dbReference type="EMBL" id="KAJ3494996.1"/>
    </source>
</evidence>
<dbReference type="EMBL" id="JANAKD010000324">
    <property type="protein sequence ID" value="KAJ3494996.1"/>
    <property type="molecule type" value="Genomic_DNA"/>
</dbReference>
<protein>
    <submittedName>
        <fullName evidence="1">Uncharacterized protein</fullName>
    </submittedName>
</protein>
<gene>
    <name evidence="1" type="ORF">NLG97_g3710</name>
</gene>
<accession>A0ACC1QYI7</accession>
<sequence length="673" mass="75635">MAATTNASNSWAQPQPRDLPPLPLGDFGAMNMAVPQLLGWAINGYAPLMLFLGVLAGARSYTYQILVLLEKYFTTELHVRPSDPPYDMLMSWVYSQGLDKSARSRIVRVDDSGTNTQSHGDDEEKPIWFAPWNGSFLFWFRGTPLFYRSYTTSTAFRDEEHIIIKCLGRSGKILDVFIKECRQEYIRQNQNTTAVFEPCGGYWKRTAIDVPRPLSTVIIAEELKKQLVDDLEQYLDADNQAKYSEHRMPYRRGYLLYGPPGTGKSSLTAAIAGHCGLNIYIVDVPSVNDEQLRELFRRLPRKCIVLLEDIDAVGADRDEDGAEHKGQRRRLSQSGLLNALDGVAAQQGRLLIMTTNHREKLDQALIRPGRIDLHFKLDYADSKLMTTLFEFMYKPVGDAAALSKAETVEIERAAREFATVIPEHEFSVAEIMAHIRENWESPAMAVKNSGEWVTQALREKEDRRNENITAGTAGSASPTAREAVEVEEPEWLWVSQDTQVQKDILRTKNHRNLPGAACSTPPPSPCEENHRHMASGRASTRLPVQGIGSFGWSFASTFPESWFSDGMEDCRTEASDESSEDLFIVPPKRLSAAMPRTISYESCPGLVSPSQASLAQTDSFDSPTLGGRVISSGWHDEEIWRKVHEWRLWSDYMIGSVDELLPVKDNADDVETC</sequence>
<keyword evidence="2" id="KW-1185">Reference proteome</keyword>
<proteinExistence type="predicted"/>
<organism evidence="1 2">
    <name type="scientific">Lecanicillium saksenae</name>
    <dbReference type="NCBI Taxonomy" id="468837"/>
    <lineage>
        <taxon>Eukaryota</taxon>
        <taxon>Fungi</taxon>
        <taxon>Dikarya</taxon>
        <taxon>Ascomycota</taxon>
        <taxon>Pezizomycotina</taxon>
        <taxon>Sordariomycetes</taxon>
        <taxon>Hypocreomycetidae</taxon>
        <taxon>Hypocreales</taxon>
        <taxon>Cordycipitaceae</taxon>
        <taxon>Lecanicillium</taxon>
    </lineage>
</organism>
<evidence type="ECO:0000313" key="2">
    <source>
        <dbReference type="Proteomes" id="UP001148737"/>
    </source>
</evidence>
<dbReference type="Proteomes" id="UP001148737">
    <property type="component" value="Unassembled WGS sequence"/>
</dbReference>